<evidence type="ECO:0000256" key="2">
    <source>
        <dbReference type="ARBA" id="ARBA00022771"/>
    </source>
</evidence>
<keyword evidence="1" id="KW-0479">Metal-binding</keyword>
<dbReference type="InterPro" id="IPR050701">
    <property type="entry name" value="Histone_Mod_Regulator"/>
</dbReference>
<dbReference type="GO" id="GO:0008270">
    <property type="term" value="F:zinc ion binding"/>
    <property type="evidence" value="ECO:0007669"/>
    <property type="project" value="UniProtKB-KW"/>
</dbReference>
<dbReference type="PROSITE" id="PS51805">
    <property type="entry name" value="EPHD"/>
    <property type="match status" value="1"/>
</dbReference>
<dbReference type="InterPro" id="IPR019787">
    <property type="entry name" value="Znf_PHD-finger"/>
</dbReference>
<protein>
    <submittedName>
        <fullName evidence="8">Phd-finger domain-containing protein</fullName>
    </submittedName>
</protein>
<dbReference type="PANTHER" id="PTHR13793:SF107">
    <property type="entry name" value="BROMODOMAIN-CONTAINING PROTEIN HOMOLOG"/>
    <property type="match status" value="1"/>
</dbReference>
<evidence type="ECO:0000313" key="8">
    <source>
        <dbReference type="EMBL" id="PHJ20141.1"/>
    </source>
</evidence>
<evidence type="ECO:0000256" key="5">
    <source>
        <dbReference type="SAM" id="MobiDB-lite"/>
    </source>
</evidence>
<feature type="compositionally biased region" description="Basic and acidic residues" evidence="5">
    <location>
        <begin position="546"/>
        <end position="570"/>
    </location>
</feature>
<gene>
    <name evidence="8" type="ORF">CSUI_006023</name>
</gene>
<dbReference type="InterPro" id="IPR011011">
    <property type="entry name" value="Znf_FYVE_PHD"/>
</dbReference>
<feature type="compositionally biased region" description="Low complexity" evidence="5">
    <location>
        <begin position="1"/>
        <end position="54"/>
    </location>
</feature>
<organism evidence="8 9">
    <name type="scientific">Cystoisospora suis</name>
    <dbReference type="NCBI Taxonomy" id="483139"/>
    <lineage>
        <taxon>Eukaryota</taxon>
        <taxon>Sar</taxon>
        <taxon>Alveolata</taxon>
        <taxon>Apicomplexa</taxon>
        <taxon>Conoidasida</taxon>
        <taxon>Coccidia</taxon>
        <taxon>Eucoccidiorida</taxon>
        <taxon>Eimeriorina</taxon>
        <taxon>Sarcocystidae</taxon>
        <taxon>Cystoisospora</taxon>
    </lineage>
</organism>
<keyword evidence="2 4" id="KW-0863">Zinc-finger</keyword>
<dbReference type="CDD" id="cd15492">
    <property type="entry name" value="PHD_BRPF_JADE_like"/>
    <property type="match status" value="1"/>
</dbReference>
<dbReference type="Proteomes" id="UP000221165">
    <property type="component" value="Unassembled WGS sequence"/>
</dbReference>
<evidence type="ECO:0000259" key="6">
    <source>
        <dbReference type="PROSITE" id="PS50016"/>
    </source>
</evidence>
<feature type="compositionally biased region" description="Basic and acidic residues" evidence="5">
    <location>
        <begin position="578"/>
        <end position="587"/>
    </location>
</feature>
<dbReference type="EMBL" id="MIGC01003007">
    <property type="protein sequence ID" value="PHJ20141.1"/>
    <property type="molecule type" value="Genomic_DNA"/>
</dbReference>
<sequence length="612" mass="66271">MMENKAGPADSSAKSSDGAKPVDGSSPLTSSSSSSPLAPSSSVTSNKSASAATSPKKRKESLPALAQALPHPAELRPIKAAAVSKSLLKFRKERLRDAAVAKKVLRRFPVLNKFWAELVVDLDDDGTRCDVCGNYDTLPDDQILLCDGCDVAVHQTCYNVKEVPEGEWFCRYCHDERRATSNVQHLRRLAFKTVSKTTDKNVLKSTLQEEIDRMEREKEPFCILPKACPLCPRRFGAHIRSSEGSQIWVHVNCAVWLPEGWVTGVEDAGGLLQAASWRFEKICDLCGVDEGAVVKCHQENCPAVFHPVCATMAAYGMNLTGQLHVNRRHDMTFHAFCLRHRGYAFRESVDVEEPLEYLRRHPDFTHPFLRAANLIRRNRDILFYVNQCHKDETTWGLRMGAYLTREFNENLVAIRAFWMRVSDLCAPERPLSTPSGGPAPTVTSGVGKTPRPAVVGGQTGSPGVRTPSAKESRPSTGATAVSRRLSTTDTSQSTKSGTAPRNPWGDGDPPGSVVNSEAVTKAPLNVSAKNNTSSPGRPSIGSTGGDHQEPEGGNKARLDAKQNPEERRGSTGEVHVGGGREDGKESTAGDAEAGGNPETAEPAQSALSPKSG</sequence>
<feature type="compositionally biased region" description="Polar residues" evidence="5">
    <location>
        <begin position="474"/>
        <end position="499"/>
    </location>
</feature>
<keyword evidence="9" id="KW-1185">Reference proteome</keyword>
<evidence type="ECO:0000256" key="3">
    <source>
        <dbReference type="ARBA" id="ARBA00022833"/>
    </source>
</evidence>
<dbReference type="GO" id="GO:0006357">
    <property type="term" value="P:regulation of transcription by RNA polymerase II"/>
    <property type="evidence" value="ECO:0007669"/>
    <property type="project" value="TreeGrafter"/>
</dbReference>
<dbReference type="InterPro" id="IPR034732">
    <property type="entry name" value="EPHD"/>
</dbReference>
<dbReference type="RefSeq" id="XP_067921832.1">
    <property type="nucleotide sequence ID" value="XM_068066188.1"/>
</dbReference>
<dbReference type="AlphaFoldDB" id="A0A2C6K2U6"/>
<dbReference type="SMART" id="SM00249">
    <property type="entry name" value="PHD"/>
    <property type="match status" value="2"/>
</dbReference>
<feature type="region of interest" description="Disordered" evidence="5">
    <location>
        <begin position="428"/>
        <end position="612"/>
    </location>
</feature>
<dbReference type="GeneID" id="94429399"/>
<dbReference type="VEuPathDB" id="ToxoDB:CSUI_006023"/>
<dbReference type="InterPro" id="IPR013083">
    <property type="entry name" value="Znf_RING/FYVE/PHD"/>
</dbReference>
<dbReference type="PANTHER" id="PTHR13793">
    <property type="entry name" value="PHD FINGER PROTEINS"/>
    <property type="match status" value="1"/>
</dbReference>
<evidence type="ECO:0000313" key="9">
    <source>
        <dbReference type="Proteomes" id="UP000221165"/>
    </source>
</evidence>
<dbReference type="SUPFAM" id="SSF57903">
    <property type="entry name" value="FYVE/PHD zinc finger"/>
    <property type="match status" value="1"/>
</dbReference>
<evidence type="ECO:0000259" key="7">
    <source>
        <dbReference type="PROSITE" id="PS51805"/>
    </source>
</evidence>
<feature type="domain" description="PHD-type" evidence="6">
    <location>
        <begin position="126"/>
        <end position="176"/>
    </location>
</feature>
<dbReference type="PROSITE" id="PS01359">
    <property type="entry name" value="ZF_PHD_1"/>
    <property type="match status" value="1"/>
</dbReference>
<dbReference type="InterPro" id="IPR019786">
    <property type="entry name" value="Zinc_finger_PHD-type_CS"/>
</dbReference>
<dbReference type="Pfam" id="PF13831">
    <property type="entry name" value="PHD_2"/>
    <property type="match status" value="1"/>
</dbReference>
<feature type="region of interest" description="Disordered" evidence="5">
    <location>
        <begin position="1"/>
        <end position="61"/>
    </location>
</feature>
<dbReference type="PROSITE" id="PS50016">
    <property type="entry name" value="ZF_PHD_2"/>
    <property type="match status" value="1"/>
</dbReference>
<dbReference type="OrthoDB" id="330567at2759"/>
<accession>A0A2C6K2U6</accession>
<evidence type="ECO:0000256" key="1">
    <source>
        <dbReference type="ARBA" id="ARBA00022723"/>
    </source>
</evidence>
<reference evidence="8 9" key="1">
    <citation type="journal article" date="2017" name="Int. J. Parasitol.">
        <title>The genome of the protozoan parasite Cystoisospora suis and a reverse vaccinology approach to identify vaccine candidates.</title>
        <authorList>
            <person name="Palmieri N."/>
            <person name="Shrestha A."/>
            <person name="Ruttkowski B."/>
            <person name="Beck T."/>
            <person name="Vogl C."/>
            <person name="Tomley F."/>
            <person name="Blake D.P."/>
            <person name="Joachim A."/>
        </authorList>
    </citation>
    <scope>NUCLEOTIDE SEQUENCE [LARGE SCALE GENOMIC DNA]</scope>
    <source>
        <strain evidence="8 9">Wien I</strain>
    </source>
</reference>
<keyword evidence="3" id="KW-0862">Zinc</keyword>
<dbReference type="Gene3D" id="3.30.40.10">
    <property type="entry name" value="Zinc/RING finger domain, C3HC4 (zinc finger)"/>
    <property type="match status" value="2"/>
</dbReference>
<dbReference type="InterPro" id="IPR001965">
    <property type="entry name" value="Znf_PHD"/>
</dbReference>
<name>A0A2C6K2U6_9APIC</name>
<feature type="domain" description="PHD-type" evidence="7">
    <location>
        <begin position="225"/>
        <end position="341"/>
    </location>
</feature>
<dbReference type="CDD" id="cd15571">
    <property type="entry name" value="ePHD"/>
    <property type="match status" value="1"/>
</dbReference>
<feature type="compositionally biased region" description="Polar residues" evidence="5">
    <location>
        <begin position="527"/>
        <end position="536"/>
    </location>
</feature>
<evidence type="ECO:0000256" key="4">
    <source>
        <dbReference type="PROSITE-ProRule" id="PRU00146"/>
    </source>
</evidence>
<proteinExistence type="predicted"/>
<dbReference type="Pfam" id="PF13832">
    <property type="entry name" value="zf-HC5HC2H_2"/>
    <property type="match status" value="1"/>
</dbReference>
<comment type="caution">
    <text evidence="8">The sequence shown here is derived from an EMBL/GenBank/DDBJ whole genome shotgun (WGS) entry which is preliminary data.</text>
</comment>